<dbReference type="InterPro" id="IPR036775">
    <property type="entry name" value="DNA_pol_Y-fam_lit_finger_sf"/>
</dbReference>
<keyword evidence="5" id="KW-0863">Zinc-finger</keyword>
<keyword evidence="4" id="KW-0227">DNA damage</keyword>
<dbReference type="GO" id="GO:0042276">
    <property type="term" value="P:error-prone translesion synthesis"/>
    <property type="evidence" value="ECO:0007669"/>
    <property type="project" value="TreeGrafter"/>
</dbReference>
<dbReference type="GO" id="GO:0005634">
    <property type="term" value="C:nucleus"/>
    <property type="evidence" value="ECO:0007669"/>
    <property type="project" value="UniProtKB-SubCell"/>
</dbReference>
<dbReference type="InterPro" id="IPR017961">
    <property type="entry name" value="DNA_pol_Y-fam_little_finger"/>
</dbReference>
<evidence type="ECO:0000256" key="1">
    <source>
        <dbReference type="ARBA" id="ARBA00004123"/>
    </source>
</evidence>
<evidence type="ECO:0000256" key="2">
    <source>
        <dbReference type="ARBA" id="ARBA00022679"/>
    </source>
</evidence>
<dbReference type="GO" id="GO:0006281">
    <property type="term" value="P:DNA repair"/>
    <property type="evidence" value="ECO:0007669"/>
    <property type="project" value="UniProtKB-KW"/>
</dbReference>
<dbReference type="STRING" id="58919.A0A316Z6I4"/>
<keyword evidence="8" id="KW-0539">Nucleus</keyword>
<evidence type="ECO:0000256" key="8">
    <source>
        <dbReference type="ARBA" id="ARBA00023242"/>
    </source>
</evidence>
<dbReference type="OrthoDB" id="5723at2759"/>
<dbReference type="AlphaFoldDB" id="A0A316Z6I4"/>
<dbReference type="GO" id="GO:0008270">
    <property type="term" value="F:zinc ion binding"/>
    <property type="evidence" value="ECO:0007669"/>
    <property type="project" value="UniProtKB-KW"/>
</dbReference>
<dbReference type="InterPro" id="IPR043128">
    <property type="entry name" value="Rev_trsase/Diguanyl_cyclase"/>
</dbReference>
<accession>A0A316Z6I4</accession>
<dbReference type="SUPFAM" id="SSF100879">
    <property type="entry name" value="Lesion bypass DNA polymerase (Y-family), little finger domain"/>
    <property type="match status" value="1"/>
</dbReference>
<dbReference type="Gene3D" id="3.40.1170.60">
    <property type="match status" value="1"/>
</dbReference>
<dbReference type="InterPro" id="IPR001126">
    <property type="entry name" value="UmuC"/>
</dbReference>
<dbReference type="Gene3D" id="3.30.1490.100">
    <property type="entry name" value="DNA polymerase, Y-family, little finger domain"/>
    <property type="match status" value="1"/>
</dbReference>
<dbReference type="RefSeq" id="XP_025597508.1">
    <property type="nucleotide sequence ID" value="XM_025742774.1"/>
</dbReference>
<protein>
    <recommendedName>
        <fullName evidence="9">DNA polymerase eta</fullName>
    </recommendedName>
</protein>
<feature type="compositionally biased region" description="Basic and acidic residues" evidence="10">
    <location>
        <begin position="633"/>
        <end position="644"/>
    </location>
</feature>
<feature type="region of interest" description="Disordered" evidence="10">
    <location>
        <begin position="581"/>
        <end position="644"/>
    </location>
</feature>
<dbReference type="SUPFAM" id="SSF56672">
    <property type="entry name" value="DNA/RNA polymerases"/>
    <property type="match status" value="1"/>
</dbReference>
<dbReference type="PANTHER" id="PTHR45873:SF1">
    <property type="entry name" value="DNA POLYMERASE ETA"/>
    <property type="match status" value="1"/>
</dbReference>
<dbReference type="GO" id="GO:0007064">
    <property type="term" value="P:mitotic sister chromatid cohesion"/>
    <property type="evidence" value="ECO:0007669"/>
    <property type="project" value="UniProtKB-ARBA"/>
</dbReference>
<keyword evidence="2" id="KW-0808">Transferase</keyword>
<dbReference type="InterPro" id="IPR043502">
    <property type="entry name" value="DNA/RNA_pol_sf"/>
</dbReference>
<dbReference type="GO" id="GO:0003684">
    <property type="term" value="F:damaged DNA binding"/>
    <property type="evidence" value="ECO:0007669"/>
    <property type="project" value="InterPro"/>
</dbReference>
<keyword evidence="6" id="KW-0862">Zinc</keyword>
<evidence type="ECO:0000256" key="9">
    <source>
        <dbReference type="ARBA" id="ARBA00044975"/>
    </source>
</evidence>
<keyword evidence="13" id="KW-1185">Reference proteome</keyword>
<evidence type="ECO:0000256" key="10">
    <source>
        <dbReference type="SAM" id="MobiDB-lite"/>
    </source>
</evidence>
<feature type="domain" description="UmuC" evidence="11">
    <location>
        <begin position="45"/>
        <end position="303"/>
    </location>
</feature>
<dbReference type="GO" id="GO:0070987">
    <property type="term" value="P:error-free translesion synthesis"/>
    <property type="evidence" value="ECO:0007669"/>
    <property type="project" value="UniProtKB-ARBA"/>
</dbReference>
<evidence type="ECO:0000256" key="7">
    <source>
        <dbReference type="ARBA" id="ARBA00023204"/>
    </source>
</evidence>
<feature type="region of interest" description="Disordered" evidence="10">
    <location>
        <begin position="664"/>
        <end position="706"/>
    </location>
</feature>
<dbReference type="Pfam" id="PF21704">
    <property type="entry name" value="POLH-Rev1_HhH"/>
    <property type="match status" value="1"/>
</dbReference>
<name>A0A316Z6I4_9BASI</name>
<feature type="region of interest" description="Disordered" evidence="10">
    <location>
        <begin position="489"/>
        <end position="560"/>
    </location>
</feature>
<feature type="compositionally biased region" description="Polar residues" evidence="10">
    <location>
        <begin position="523"/>
        <end position="535"/>
    </location>
</feature>
<keyword evidence="7" id="KW-0234">DNA repair</keyword>
<dbReference type="FunFam" id="1.10.150.20:FF:000014">
    <property type="entry name" value="Polymerase (DNA directed), eta"/>
    <property type="match status" value="1"/>
</dbReference>
<dbReference type="Gene3D" id="3.30.70.270">
    <property type="match status" value="1"/>
</dbReference>
<proteinExistence type="predicted"/>
<evidence type="ECO:0000256" key="5">
    <source>
        <dbReference type="ARBA" id="ARBA00022771"/>
    </source>
</evidence>
<sequence>MAHALGARSSGVPSVGPPAPQLPRATFRHLLSAGSLVPANPLRVIAHCDVDAAYAQMEGARLGVDAHAVPLCVQQWNGLIAIGYKAREYGISRHETVAEALRKCPGLVLVHVATYAAGSTAAEYHPDPSPTTHKVSLDLYRRESLKILAIFKRCCPLGAVEKASIDESYFDLTIEVRKLMLELFPYLASPPAEADGGLDAFLPDLVPTPAWSALQGELAPRDETLPWTWTDVALNCGATIMARVRATVVQELGYTTSAGIASNKTLAKLCSSMHKPNKQTTMVPSGVPLFLQDLPFQKIRFLGGKLGDAVASEWESSSVGGLWNVSREEMRAKFGEESDWVFNVLRGVDHSAVLDRVATKTMLASKSVRPPIRTTAEADHWLGILAVELAGRLATAREERPGLWPKTLTLRYIVASETPRSRQAAFPFARDVSIECLTVARRLWAEALGERASFTVVTVALGFSGLEATQGGQKGIAAFLAAPGASHASAGASASAPRKEITPPVVSKPAKPRRDGIAAMFQRSGNAVASSSTLKPPSPALAADDRRSSGSPAAPDDADTWQCGECAERLFYKDDLAAVPLPPPPRVEAQPKAHAAPALPNEDDDGDFFASDDDKAVAPGASGPDGSAAAAAAERETEARRRFEARKVDHSDWHFAMALSAADAAPRIAPSSSTTAQGSAKRKADAERDKGRKKAARGGIRSFFTS</sequence>
<dbReference type="EMBL" id="KZ819296">
    <property type="protein sequence ID" value="PWN97229.1"/>
    <property type="molecule type" value="Genomic_DNA"/>
</dbReference>
<dbReference type="Proteomes" id="UP000245946">
    <property type="component" value="Unassembled WGS sequence"/>
</dbReference>
<evidence type="ECO:0000256" key="4">
    <source>
        <dbReference type="ARBA" id="ARBA00022763"/>
    </source>
</evidence>
<dbReference type="FunFam" id="3.40.1170.60:FF:000008">
    <property type="entry name" value="DNA polymerase eta subunit"/>
    <property type="match status" value="1"/>
</dbReference>
<evidence type="ECO:0000313" key="13">
    <source>
        <dbReference type="Proteomes" id="UP000245946"/>
    </source>
</evidence>
<dbReference type="Pfam" id="PF11799">
    <property type="entry name" value="IMS_C"/>
    <property type="match status" value="1"/>
</dbReference>
<dbReference type="GO" id="GO:0009314">
    <property type="term" value="P:response to radiation"/>
    <property type="evidence" value="ECO:0007669"/>
    <property type="project" value="TreeGrafter"/>
</dbReference>
<keyword evidence="3" id="KW-0479">Metal-binding</keyword>
<dbReference type="Pfam" id="PF00817">
    <property type="entry name" value="IMS"/>
    <property type="match status" value="1"/>
</dbReference>
<dbReference type="PROSITE" id="PS50173">
    <property type="entry name" value="UMUC"/>
    <property type="match status" value="1"/>
</dbReference>
<evidence type="ECO:0000256" key="6">
    <source>
        <dbReference type="ARBA" id="ARBA00022833"/>
    </source>
</evidence>
<evidence type="ECO:0000256" key="3">
    <source>
        <dbReference type="ARBA" id="ARBA00022723"/>
    </source>
</evidence>
<gene>
    <name evidence="12" type="ORF">FA09DRAFT_330861</name>
</gene>
<feature type="compositionally biased region" description="Acidic residues" evidence="10">
    <location>
        <begin position="601"/>
        <end position="611"/>
    </location>
</feature>
<evidence type="ECO:0000313" key="12">
    <source>
        <dbReference type="EMBL" id="PWN97229.1"/>
    </source>
</evidence>
<organism evidence="12 13">
    <name type="scientific">Tilletiopsis washingtonensis</name>
    <dbReference type="NCBI Taxonomy" id="58919"/>
    <lineage>
        <taxon>Eukaryota</taxon>
        <taxon>Fungi</taxon>
        <taxon>Dikarya</taxon>
        <taxon>Basidiomycota</taxon>
        <taxon>Ustilaginomycotina</taxon>
        <taxon>Exobasidiomycetes</taxon>
        <taxon>Entylomatales</taxon>
        <taxon>Entylomatales incertae sedis</taxon>
        <taxon>Tilletiopsis</taxon>
    </lineage>
</organism>
<dbReference type="GO" id="GO:0003887">
    <property type="term" value="F:DNA-directed DNA polymerase activity"/>
    <property type="evidence" value="ECO:0007669"/>
    <property type="project" value="TreeGrafter"/>
</dbReference>
<dbReference type="GeneID" id="37270318"/>
<dbReference type="Gene3D" id="1.10.150.20">
    <property type="entry name" value="5' to 3' exonuclease, C-terminal subdomain"/>
    <property type="match status" value="1"/>
</dbReference>
<comment type="subcellular location">
    <subcellularLocation>
        <location evidence="1">Nucleus</location>
    </subcellularLocation>
</comment>
<reference evidence="12 13" key="1">
    <citation type="journal article" date="2018" name="Mol. Biol. Evol.">
        <title>Broad Genomic Sampling Reveals a Smut Pathogenic Ancestry of the Fungal Clade Ustilaginomycotina.</title>
        <authorList>
            <person name="Kijpornyongpan T."/>
            <person name="Mondo S.J."/>
            <person name="Barry K."/>
            <person name="Sandor L."/>
            <person name="Lee J."/>
            <person name="Lipzen A."/>
            <person name="Pangilinan J."/>
            <person name="LaButti K."/>
            <person name="Hainaut M."/>
            <person name="Henrissat B."/>
            <person name="Grigoriev I.V."/>
            <person name="Spatafora J.W."/>
            <person name="Aime M.C."/>
        </authorList>
    </citation>
    <scope>NUCLEOTIDE SEQUENCE [LARGE SCALE GENOMIC DNA]</scope>
    <source>
        <strain evidence="12 13">MCA 4186</strain>
    </source>
</reference>
<dbReference type="GO" id="GO:0035861">
    <property type="term" value="C:site of double-strand break"/>
    <property type="evidence" value="ECO:0007669"/>
    <property type="project" value="TreeGrafter"/>
</dbReference>
<dbReference type="InterPro" id="IPR052230">
    <property type="entry name" value="DNA_polymerase_eta"/>
</dbReference>
<dbReference type="PANTHER" id="PTHR45873">
    <property type="entry name" value="DNA POLYMERASE ETA"/>
    <property type="match status" value="1"/>
</dbReference>
<evidence type="ECO:0000259" key="11">
    <source>
        <dbReference type="PROSITE" id="PS50173"/>
    </source>
</evidence>
<dbReference type="GO" id="GO:0005657">
    <property type="term" value="C:replication fork"/>
    <property type="evidence" value="ECO:0007669"/>
    <property type="project" value="UniProtKB-ARBA"/>
</dbReference>